<reference evidence="2" key="1">
    <citation type="submission" date="2022-08" db="EMBL/GenBank/DDBJ databases">
        <authorList>
            <person name="Deng Y."/>
            <person name="Han X.-F."/>
            <person name="Zhang Y.-Q."/>
        </authorList>
    </citation>
    <scope>NUCLEOTIDE SEQUENCE</scope>
    <source>
        <strain evidence="2">CPCC 203407</strain>
    </source>
</reference>
<comment type="caution">
    <text evidence="2">The sequence shown here is derived from an EMBL/GenBank/DDBJ whole genome shotgun (WGS) entry which is preliminary data.</text>
</comment>
<feature type="domain" description="Erythromycin biosynthesis protein CIII-like C-terminal" evidence="1">
    <location>
        <begin position="293"/>
        <end position="418"/>
    </location>
</feature>
<dbReference type="SUPFAM" id="SSF53756">
    <property type="entry name" value="UDP-Glycosyltransferase/glycogen phosphorylase"/>
    <property type="match status" value="1"/>
</dbReference>
<evidence type="ECO:0000259" key="1">
    <source>
        <dbReference type="Pfam" id="PF06722"/>
    </source>
</evidence>
<evidence type="ECO:0000313" key="2">
    <source>
        <dbReference type="EMBL" id="MCS5725355.1"/>
    </source>
</evidence>
<gene>
    <name evidence="2" type="ORF">N1028_05550</name>
</gene>
<sequence>MATFLLCSTPVHGHVVPVLTIGRSLVERGHRVLLHTGSRFEQAAADAGLEFRPLRGRADFDDRDPATTLPDRDRHRGLARAQYDIQTLFVKTIPAQHASVRELLAEVRPDAVLTDSAFAGVTPWLFDGSRTSRPPILGVGVTPLTQLGRDVAPGGLGLAPSATPFGRVRNRVLNTLARSVLFRDTQKVAERMFAEIGAGPIDHFAMDVSRAFDRLLQLTVPGFEYPRSDLSPNVRFVGALPPAPGRAGALPDWWHDLSSPGLAGRPIVHVTQGTVDNLDLGRLIRPALEGLADAPVTVVVTLGGRPLDELLRFGPLPANARVAEYLPYDRLLPVTDVVVTNGGYGGVQQSLSAGVPLVVAGDTEDKPEVAARVGWSGAGVDLRTGSPTPEQVQSAVMRLLAHDSYRRRAEEIATEMARYDTLAAIEEQLLRAVARQASAR</sequence>
<dbReference type="InterPro" id="IPR002213">
    <property type="entry name" value="UDP_glucos_trans"/>
</dbReference>
<dbReference type="Gene3D" id="3.40.50.2000">
    <property type="entry name" value="Glycogen Phosphorylase B"/>
    <property type="match status" value="2"/>
</dbReference>
<dbReference type="EMBL" id="JANLCK010000002">
    <property type="protein sequence ID" value="MCS5725355.1"/>
    <property type="molecule type" value="Genomic_DNA"/>
</dbReference>
<keyword evidence="3" id="KW-1185">Reference proteome</keyword>
<dbReference type="AlphaFoldDB" id="A0AA41XFM8"/>
<proteinExistence type="predicted"/>
<dbReference type="CDD" id="cd03784">
    <property type="entry name" value="GT1_Gtf-like"/>
    <property type="match status" value="1"/>
</dbReference>
<dbReference type="GO" id="GO:0017000">
    <property type="term" value="P:antibiotic biosynthetic process"/>
    <property type="evidence" value="ECO:0007669"/>
    <property type="project" value="UniProtKB-ARBA"/>
</dbReference>
<organism evidence="2 3">
    <name type="scientific">Herbiconiux oxytropis</name>
    <dbReference type="NCBI Taxonomy" id="2970915"/>
    <lineage>
        <taxon>Bacteria</taxon>
        <taxon>Bacillati</taxon>
        <taxon>Actinomycetota</taxon>
        <taxon>Actinomycetes</taxon>
        <taxon>Micrococcales</taxon>
        <taxon>Microbacteriaceae</taxon>
        <taxon>Herbiconiux</taxon>
    </lineage>
</organism>
<evidence type="ECO:0000313" key="3">
    <source>
        <dbReference type="Proteomes" id="UP001165587"/>
    </source>
</evidence>
<dbReference type="FunFam" id="3.40.50.2000:FF:000072">
    <property type="entry name" value="Glycosyl transferase"/>
    <property type="match status" value="1"/>
</dbReference>
<dbReference type="Pfam" id="PF06722">
    <property type="entry name" value="EryCIII-like_C"/>
    <property type="match status" value="1"/>
</dbReference>
<dbReference type="GO" id="GO:0008194">
    <property type="term" value="F:UDP-glycosyltransferase activity"/>
    <property type="evidence" value="ECO:0007669"/>
    <property type="project" value="InterPro"/>
</dbReference>
<dbReference type="RefSeq" id="WP_259525828.1">
    <property type="nucleotide sequence ID" value="NZ_JANLCK010000002.1"/>
</dbReference>
<dbReference type="Proteomes" id="UP001165587">
    <property type="component" value="Unassembled WGS sequence"/>
</dbReference>
<dbReference type="GO" id="GO:0016758">
    <property type="term" value="F:hexosyltransferase activity"/>
    <property type="evidence" value="ECO:0007669"/>
    <property type="project" value="UniProtKB-ARBA"/>
</dbReference>
<accession>A0AA41XFM8</accession>
<dbReference type="InterPro" id="IPR050426">
    <property type="entry name" value="Glycosyltransferase_28"/>
</dbReference>
<dbReference type="PANTHER" id="PTHR48050:SF13">
    <property type="entry name" value="STEROL 3-BETA-GLUCOSYLTRANSFERASE UGT80A2"/>
    <property type="match status" value="1"/>
</dbReference>
<dbReference type="PANTHER" id="PTHR48050">
    <property type="entry name" value="STEROL 3-BETA-GLUCOSYLTRANSFERASE"/>
    <property type="match status" value="1"/>
</dbReference>
<protein>
    <submittedName>
        <fullName evidence="2">Glycosyltransferase</fullName>
    </submittedName>
</protein>
<name>A0AA41XFM8_9MICO</name>
<dbReference type="InterPro" id="IPR010610">
    <property type="entry name" value="EryCIII-like_C"/>
</dbReference>